<reference evidence="4" key="1">
    <citation type="journal article" date="2023" name="G3 (Bethesda)">
        <title>Whole genome assembly and annotation of the endangered Caribbean coral Acropora cervicornis.</title>
        <authorList>
            <person name="Selwyn J.D."/>
            <person name="Vollmer S.V."/>
        </authorList>
    </citation>
    <scope>NUCLEOTIDE SEQUENCE</scope>
    <source>
        <strain evidence="4">K2</strain>
    </source>
</reference>
<evidence type="ECO:0000313" key="4">
    <source>
        <dbReference type="EMBL" id="KAK2569396.1"/>
    </source>
</evidence>
<protein>
    <submittedName>
        <fullName evidence="4">Epididymal secretory glutathione peroxidase</fullName>
    </submittedName>
</protein>
<evidence type="ECO:0000256" key="2">
    <source>
        <dbReference type="ARBA" id="ARBA00022559"/>
    </source>
</evidence>
<dbReference type="GO" id="GO:0006979">
    <property type="term" value="P:response to oxidative stress"/>
    <property type="evidence" value="ECO:0007669"/>
    <property type="project" value="InterPro"/>
</dbReference>
<dbReference type="PANTHER" id="PTHR11592:SF134">
    <property type="entry name" value="PHOSPHOLIPID HYDROPEROXIDE GLUTATHIONE PEROXIDASE"/>
    <property type="match status" value="1"/>
</dbReference>
<organism evidence="4 5">
    <name type="scientific">Acropora cervicornis</name>
    <name type="common">Staghorn coral</name>
    <dbReference type="NCBI Taxonomy" id="6130"/>
    <lineage>
        <taxon>Eukaryota</taxon>
        <taxon>Metazoa</taxon>
        <taxon>Cnidaria</taxon>
        <taxon>Anthozoa</taxon>
        <taxon>Hexacorallia</taxon>
        <taxon>Scleractinia</taxon>
        <taxon>Astrocoeniina</taxon>
        <taxon>Acroporidae</taxon>
        <taxon>Acropora</taxon>
    </lineage>
</organism>
<dbReference type="Gene3D" id="3.40.30.10">
    <property type="entry name" value="Glutaredoxin"/>
    <property type="match status" value="1"/>
</dbReference>
<sequence length="89" mass="10313">MEKRDVNGEKEDEIYTFLKSRCPTPDGFIDDIKAISWSPVRSNDINWNFEKVLIDHEGQPVTRYTAPYGPKEIRGDILKLIQACQSKKK</sequence>
<dbReference type="PANTHER" id="PTHR11592">
    <property type="entry name" value="GLUTATHIONE PEROXIDASE"/>
    <property type="match status" value="1"/>
</dbReference>
<dbReference type="EMBL" id="JARQWQ010000010">
    <property type="protein sequence ID" value="KAK2569396.1"/>
    <property type="molecule type" value="Genomic_DNA"/>
</dbReference>
<accession>A0AAD9QXS2</accession>
<evidence type="ECO:0000313" key="5">
    <source>
        <dbReference type="Proteomes" id="UP001249851"/>
    </source>
</evidence>
<dbReference type="SUPFAM" id="SSF52833">
    <property type="entry name" value="Thioredoxin-like"/>
    <property type="match status" value="1"/>
</dbReference>
<evidence type="ECO:0000256" key="3">
    <source>
        <dbReference type="ARBA" id="ARBA00023002"/>
    </source>
</evidence>
<dbReference type="GO" id="GO:0004601">
    <property type="term" value="F:peroxidase activity"/>
    <property type="evidence" value="ECO:0007669"/>
    <property type="project" value="UniProtKB-KW"/>
</dbReference>
<dbReference type="InterPro" id="IPR000889">
    <property type="entry name" value="Glutathione_peroxidase"/>
</dbReference>
<keyword evidence="2 4" id="KW-0575">Peroxidase</keyword>
<comment type="similarity">
    <text evidence="1">Belongs to the glutathione peroxidase family.</text>
</comment>
<keyword evidence="5" id="KW-1185">Reference proteome</keyword>
<name>A0AAD9QXS2_ACRCE</name>
<keyword evidence="3" id="KW-0560">Oxidoreductase</keyword>
<evidence type="ECO:0000256" key="1">
    <source>
        <dbReference type="ARBA" id="ARBA00006926"/>
    </source>
</evidence>
<dbReference type="Proteomes" id="UP001249851">
    <property type="component" value="Unassembled WGS sequence"/>
</dbReference>
<gene>
    <name evidence="4" type="ORF">P5673_006322</name>
</gene>
<proteinExistence type="inferred from homology"/>
<dbReference type="PROSITE" id="PS51355">
    <property type="entry name" value="GLUTATHIONE_PEROXID_3"/>
    <property type="match status" value="1"/>
</dbReference>
<reference evidence="4" key="2">
    <citation type="journal article" date="2023" name="Science">
        <title>Genomic signatures of disease resistance in endangered staghorn corals.</title>
        <authorList>
            <person name="Vollmer S.V."/>
            <person name="Selwyn J.D."/>
            <person name="Despard B.A."/>
            <person name="Roesel C.L."/>
        </authorList>
    </citation>
    <scope>NUCLEOTIDE SEQUENCE</scope>
    <source>
        <strain evidence="4">K2</strain>
    </source>
</reference>
<comment type="caution">
    <text evidence="4">The sequence shown here is derived from an EMBL/GenBank/DDBJ whole genome shotgun (WGS) entry which is preliminary data.</text>
</comment>
<dbReference type="AlphaFoldDB" id="A0AAD9QXS2"/>
<dbReference type="InterPro" id="IPR036249">
    <property type="entry name" value="Thioredoxin-like_sf"/>
</dbReference>